<gene>
    <name evidence="1" type="ORF">FB45DRAFT_949156</name>
</gene>
<evidence type="ECO:0000313" key="2">
    <source>
        <dbReference type="Proteomes" id="UP001221142"/>
    </source>
</evidence>
<name>A0AAD7F7B3_9AGAR</name>
<proteinExistence type="predicted"/>
<dbReference type="InterPro" id="IPR011990">
    <property type="entry name" value="TPR-like_helical_dom_sf"/>
</dbReference>
<comment type="caution">
    <text evidence="1">The sequence shown here is derived from an EMBL/GenBank/DDBJ whole genome shotgun (WGS) entry which is preliminary data.</text>
</comment>
<reference evidence="1" key="1">
    <citation type="submission" date="2023-03" db="EMBL/GenBank/DDBJ databases">
        <title>Massive genome expansion in bonnet fungi (Mycena s.s.) driven by repeated elements and novel gene families across ecological guilds.</title>
        <authorList>
            <consortium name="Lawrence Berkeley National Laboratory"/>
            <person name="Harder C.B."/>
            <person name="Miyauchi S."/>
            <person name="Viragh M."/>
            <person name="Kuo A."/>
            <person name="Thoen E."/>
            <person name="Andreopoulos B."/>
            <person name="Lu D."/>
            <person name="Skrede I."/>
            <person name="Drula E."/>
            <person name="Henrissat B."/>
            <person name="Morin E."/>
            <person name="Kohler A."/>
            <person name="Barry K."/>
            <person name="LaButti K."/>
            <person name="Morin E."/>
            <person name="Salamov A."/>
            <person name="Lipzen A."/>
            <person name="Mereny Z."/>
            <person name="Hegedus B."/>
            <person name="Baldrian P."/>
            <person name="Stursova M."/>
            <person name="Weitz H."/>
            <person name="Taylor A."/>
            <person name="Grigoriev I.V."/>
            <person name="Nagy L.G."/>
            <person name="Martin F."/>
            <person name="Kauserud H."/>
        </authorList>
    </citation>
    <scope>NUCLEOTIDE SEQUENCE</scope>
    <source>
        <strain evidence="1">9284</strain>
    </source>
</reference>
<protein>
    <submittedName>
        <fullName evidence="1">Uncharacterized protein</fullName>
    </submittedName>
</protein>
<organism evidence="1 2">
    <name type="scientific">Roridomyces roridus</name>
    <dbReference type="NCBI Taxonomy" id="1738132"/>
    <lineage>
        <taxon>Eukaryota</taxon>
        <taxon>Fungi</taxon>
        <taxon>Dikarya</taxon>
        <taxon>Basidiomycota</taxon>
        <taxon>Agaricomycotina</taxon>
        <taxon>Agaricomycetes</taxon>
        <taxon>Agaricomycetidae</taxon>
        <taxon>Agaricales</taxon>
        <taxon>Marasmiineae</taxon>
        <taxon>Mycenaceae</taxon>
        <taxon>Roridomyces</taxon>
    </lineage>
</organism>
<dbReference type="AlphaFoldDB" id="A0AAD7F7B3"/>
<sequence>MYRAFIREEDSPSEIDACLARAIIGLCASLSRLGHTDDALKHIEEAVDILRYLFHRDTAYKAGLSVALNNMANYSRDANNHTLALCAINESIILREELVLSIPELYKADLAASLLNASTCYSKVPYLHQLALEIAIRAVCIAEELVKENPGKFSGHLGAALHNRAHRRLARWQNSAAYDDIKKAVEIRRALATLRPDVYRGGLIRSLTIAKFLARQCQDGDAEVAFRDELQSLCKLGGPDYNDIAVNAAPQLASYPHFGGRDRTKIRYHVSGNIASPFMLATATTCIDQIVSPRYIDRRRRNWN</sequence>
<evidence type="ECO:0000313" key="1">
    <source>
        <dbReference type="EMBL" id="KAJ7606800.1"/>
    </source>
</evidence>
<dbReference type="Gene3D" id="1.25.40.10">
    <property type="entry name" value="Tetratricopeptide repeat domain"/>
    <property type="match status" value="1"/>
</dbReference>
<dbReference type="EMBL" id="JARKIF010000054">
    <property type="protein sequence ID" value="KAJ7606800.1"/>
    <property type="molecule type" value="Genomic_DNA"/>
</dbReference>
<dbReference type="Proteomes" id="UP001221142">
    <property type="component" value="Unassembled WGS sequence"/>
</dbReference>
<dbReference type="SUPFAM" id="SSF48452">
    <property type="entry name" value="TPR-like"/>
    <property type="match status" value="1"/>
</dbReference>
<accession>A0AAD7F7B3</accession>
<keyword evidence="2" id="KW-1185">Reference proteome</keyword>